<keyword evidence="3" id="KW-1185">Reference proteome</keyword>
<feature type="compositionally biased region" description="Basic residues" evidence="1">
    <location>
        <begin position="243"/>
        <end position="257"/>
    </location>
</feature>
<comment type="caution">
    <text evidence="2">The sequence shown here is derived from an EMBL/GenBank/DDBJ whole genome shotgun (WGS) entry which is preliminary data.</text>
</comment>
<feature type="compositionally biased region" description="Basic residues" evidence="1">
    <location>
        <begin position="173"/>
        <end position="200"/>
    </location>
</feature>
<evidence type="ECO:0000256" key="1">
    <source>
        <dbReference type="SAM" id="MobiDB-lite"/>
    </source>
</evidence>
<proteinExistence type="predicted"/>
<feature type="compositionally biased region" description="Acidic residues" evidence="1">
    <location>
        <begin position="1301"/>
        <end position="1310"/>
    </location>
</feature>
<feature type="region of interest" description="Disordered" evidence="1">
    <location>
        <begin position="173"/>
        <end position="224"/>
    </location>
</feature>
<evidence type="ECO:0008006" key="4">
    <source>
        <dbReference type="Google" id="ProtNLM"/>
    </source>
</evidence>
<feature type="region of interest" description="Disordered" evidence="1">
    <location>
        <begin position="1233"/>
        <end position="1360"/>
    </location>
</feature>
<feature type="region of interest" description="Disordered" evidence="1">
    <location>
        <begin position="243"/>
        <end position="273"/>
    </location>
</feature>
<accession>A0A1Q9D8X2</accession>
<dbReference type="Proteomes" id="UP000186817">
    <property type="component" value="Unassembled WGS sequence"/>
</dbReference>
<sequence>MNAEVRAFIAGLPAEEQGTITNDEAMERANERLRDQHARTSPITANLVALIFVSLSDLTQDQRQVLTSLMAHRNRVLADYRMNELREVYLEIFCTTKTSVDNPLLAPSGHGGRKTFLVIDEGYLDNQEGYWVEDEEDGAEGFLEADEDTFWVYDEDNYMWFQRRFQGRKMKCGFKGQHKGKSKGRKGSGGRRFFKKRKGRSNLADNNTEAWQADGQWHDDSWQESSWDDWSWDYAEESYAAKGKGKKGKKGKGKGKYGKNDGKNGKGGSKDGAANLADSAQGSAAIAAATTFYTSHLDFNDFSFMATENHEAFITQPLTPTSMVLDLGCTRAMTSRVAVQDLMKFCEQNKDCGIWYNIAQTQSKFTFANSESTQCKQKLVICMYDREFAVQSTEFDIVEQGRVPTLMSLPQMRNLRFQFDLQPDKAFSSSPILGIENMQLKVAPSSHLVLDLIDLSEYMWHVRFIKFKKSSFLTYYMHYEYGFHQKLSGGSSFEEVPEEPEGLVFATDDEWMIDEDKMELIRVHKKTRQIKYDPKDGQTPIPLEFLDVKRTTIMEFSKQKIVTQEVDEPVRRRVRIKGSGPLGPVPKKAAPPPVPEDDPDLHEYAPSEPGEPLSEEARNELFPDRKDVRDVSSLEPRRIALPLPGHEVSRASPQYKRMLEKLNDEVELYKLHVKHYHMSPAQFRRRTSMLGLPGEIYDKYDRIFRTCRVCSTSVPTPPRARVAGLRASSFGDLIFVDHEEIKFGSKAYLALVIIDGATNLLWATALTSLEAPETLNAFRQWNEENNCIPKGIVGDQAFFTDQFMSYYKFHGRRPPDLFDVETCSPEQLSVDPSSEDRTTLELQRIALRAHQEARQAIDLRKDLARRVMPSDGPYRKGDRVFVWHKDESKKKSEGVWVRGVVVSQEGAMVLVEVHRAVLRVNQSKVRRDHDPWHDVAVPLKSDDDPRRSTSKEALDHIGDKILEDAGKDVVFSTCYEHEICYHTLTSGKSDFVEISPHLTGLTACTCHSGGTASAPILFGDWTSKTLQSSIANAWKVILTGEPDHIVIHPVVPAEWPKKTARAFWHFCAEVCRWQDDRDCFVTVIHPACTGFFSSQCSRSLKWRPNLSLMTFENQGEQLHGELSFLTNLPEGSFDRLESLTEGYDSEKIFDPRFAILLSHCVTRRRHSDLRQRFLFEDIFEEFEDGALCSLCLRSERNAEALSVLPSSEEYSLLSNNSKGKLPQLLHFVAPQRFVPQPPANNDDGDYPGYDDPHADMPVDDEDMPAQSQQPEPDLDDDPIELGSGGNPPPAPPGGGAFVPVPEDDSEDLDMPYDPGNDDGGHPPGGGPLGPGPGFGPSPDEPPVQMEYHDEAPHPGGSKSTYAVASTRMSLLLARVARIRTMFEKLRIHKVTFQSRTNRLHLLLGLLRFQEPPVPDDDGDSDDTDVLIRLPKNFKVDPTFVPLDGDGFASWLTKQDKVKAGVTPAMQQKYAKEIRAAKLEEFKSYLENDAIRLTDRRKLGRDVNFLTGRWVLTVKVDKTATFPSSKHVGFVGVFRTSLHGTSKPTALPLLGTVSVWLLSVLPITCGTFFISISRPPFFRGNTTYNLSSRSVVVQLPPDIGLPPWMVGLCLRPVYGLNDAPRRWWNRLDKFLRSVGLEPTRADRCTYVAYDGIEGKKDKSYLSSGSFSSEKEPEPEPPGYLKDLALHAMSCYAYDEESRTASDCAEVRSYMSCSDIAQCFNTETKKMVDYAWRPVTDGKLLGFLGSVACKKRGWFPYENGHALVSHRAKALRGPDPTFKVKDYPYRVSMILRKGTWWIVERAHDLRQENKPCYLEEEAEVLVSLFLPEKASYKVERLSELSPELVDQLLEQFVDPVHGSPSKGRKTVGVMSFHVDDLIISGTEKFLTWFLKKIREHFTVGHEDKNDLTFTGQRVCWVNESAKERLVRMAQATA</sequence>
<feature type="compositionally biased region" description="Pro residues" evidence="1">
    <location>
        <begin position="1329"/>
        <end position="1341"/>
    </location>
</feature>
<dbReference type="EMBL" id="LSRX01000658">
    <property type="protein sequence ID" value="OLP91578.1"/>
    <property type="molecule type" value="Genomic_DNA"/>
</dbReference>
<dbReference type="OrthoDB" id="411615at2759"/>
<protein>
    <recommendedName>
        <fullName evidence="4">Copia protein</fullName>
    </recommendedName>
</protein>
<evidence type="ECO:0000313" key="2">
    <source>
        <dbReference type="EMBL" id="OLP91578.1"/>
    </source>
</evidence>
<reference evidence="2 3" key="1">
    <citation type="submission" date="2016-02" db="EMBL/GenBank/DDBJ databases">
        <title>Genome analysis of coral dinoflagellate symbionts highlights evolutionary adaptations to a symbiotic lifestyle.</title>
        <authorList>
            <person name="Aranda M."/>
            <person name="Li Y."/>
            <person name="Liew Y.J."/>
            <person name="Baumgarten S."/>
            <person name="Simakov O."/>
            <person name="Wilson M."/>
            <person name="Piel J."/>
            <person name="Ashoor H."/>
            <person name="Bougouffa S."/>
            <person name="Bajic V.B."/>
            <person name="Ryu T."/>
            <person name="Ravasi T."/>
            <person name="Bayer T."/>
            <person name="Micklem G."/>
            <person name="Kim H."/>
            <person name="Bhak J."/>
            <person name="Lajeunesse T.C."/>
            <person name="Voolstra C.R."/>
        </authorList>
    </citation>
    <scope>NUCLEOTIDE SEQUENCE [LARGE SCALE GENOMIC DNA]</scope>
    <source>
        <strain evidence="2 3">CCMP2467</strain>
    </source>
</reference>
<evidence type="ECO:0000313" key="3">
    <source>
        <dbReference type="Proteomes" id="UP000186817"/>
    </source>
</evidence>
<gene>
    <name evidence="2" type="ORF">AK812_SmicGene26707</name>
</gene>
<feature type="region of interest" description="Disordered" evidence="1">
    <location>
        <begin position="572"/>
        <end position="622"/>
    </location>
</feature>
<name>A0A1Q9D8X2_SYMMI</name>
<organism evidence="2 3">
    <name type="scientific">Symbiodinium microadriaticum</name>
    <name type="common">Dinoflagellate</name>
    <name type="synonym">Zooxanthella microadriatica</name>
    <dbReference type="NCBI Taxonomy" id="2951"/>
    <lineage>
        <taxon>Eukaryota</taxon>
        <taxon>Sar</taxon>
        <taxon>Alveolata</taxon>
        <taxon>Dinophyceae</taxon>
        <taxon>Suessiales</taxon>
        <taxon>Symbiodiniaceae</taxon>
        <taxon>Symbiodinium</taxon>
    </lineage>
</organism>